<keyword evidence="1" id="KW-0812">Transmembrane</keyword>
<keyword evidence="1" id="KW-0472">Membrane</keyword>
<evidence type="ECO:0000256" key="1">
    <source>
        <dbReference type="SAM" id="Phobius"/>
    </source>
</evidence>
<organism evidence="2 3">
    <name type="scientific">Scyliorhinus torazame</name>
    <name type="common">Cloudy catshark</name>
    <name type="synonym">Catulus torazame</name>
    <dbReference type="NCBI Taxonomy" id="75743"/>
    <lineage>
        <taxon>Eukaryota</taxon>
        <taxon>Metazoa</taxon>
        <taxon>Chordata</taxon>
        <taxon>Craniata</taxon>
        <taxon>Vertebrata</taxon>
        <taxon>Chondrichthyes</taxon>
        <taxon>Elasmobranchii</taxon>
        <taxon>Galeomorphii</taxon>
        <taxon>Galeoidea</taxon>
        <taxon>Carcharhiniformes</taxon>
        <taxon>Scyliorhinidae</taxon>
        <taxon>Scyliorhinus</taxon>
    </lineage>
</organism>
<feature type="transmembrane region" description="Helical" evidence="1">
    <location>
        <begin position="46"/>
        <end position="72"/>
    </location>
</feature>
<evidence type="ECO:0000313" key="3">
    <source>
        <dbReference type="Proteomes" id="UP000288216"/>
    </source>
</evidence>
<proteinExistence type="predicted"/>
<accession>A0A401NYB9</accession>
<sequence length="127" mass="14457">MTLGCVYCSVSSRELFVDAYFTINTSTQTPAPTISFREKLFHKCIVYLWVLCSSVGLALSGLTLWHIVLILCGETSIERHINKKERQRQQKKGRLDSIRYLCWVGVCLLNVGAGDNRPVFWSIELQS</sequence>
<keyword evidence="3" id="KW-1185">Reference proteome</keyword>
<dbReference type="STRING" id="75743.A0A401NYB9"/>
<dbReference type="PANTHER" id="PTHR12246">
    <property type="entry name" value="PALMITOYLTRANSFERASE ZDHHC16"/>
    <property type="match status" value="1"/>
</dbReference>
<keyword evidence="1" id="KW-1133">Transmembrane helix</keyword>
<protein>
    <submittedName>
        <fullName evidence="2">Uncharacterized protein</fullName>
    </submittedName>
</protein>
<dbReference type="InterPro" id="IPR039859">
    <property type="entry name" value="PFA4/ZDH16/20/ERF2-like"/>
</dbReference>
<gene>
    <name evidence="2" type="ORF">scyTo_0010024</name>
</gene>
<reference evidence="2 3" key="1">
    <citation type="journal article" date="2018" name="Nat. Ecol. Evol.">
        <title>Shark genomes provide insights into elasmobranch evolution and the origin of vertebrates.</title>
        <authorList>
            <person name="Hara Y"/>
            <person name="Yamaguchi K"/>
            <person name="Onimaru K"/>
            <person name="Kadota M"/>
            <person name="Koyanagi M"/>
            <person name="Keeley SD"/>
            <person name="Tatsumi K"/>
            <person name="Tanaka K"/>
            <person name="Motone F"/>
            <person name="Kageyama Y"/>
            <person name="Nozu R"/>
            <person name="Adachi N"/>
            <person name="Nishimura O"/>
            <person name="Nakagawa R"/>
            <person name="Tanegashima C"/>
            <person name="Kiyatake I"/>
            <person name="Matsumoto R"/>
            <person name="Murakumo K"/>
            <person name="Nishida K"/>
            <person name="Terakita A"/>
            <person name="Kuratani S"/>
            <person name="Sato K"/>
            <person name="Hyodo S Kuraku.S."/>
        </authorList>
    </citation>
    <scope>NUCLEOTIDE SEQUENCE [LARGE SCALE GENOMIC DNA]</scope>
</reference>
<name>A0A401NYB9_SCYTO</name>
<dbReference type="GO" id="GO:0016409">
    <property type="term" value="F:palmitoyltransferase activity"/>
    <property type="evidence" value="ECO:0007669"/>
    <property type="project" value="InterPro"/>
</dbReference>
<dbReference type="Proteomes" id="UP000288216">
    <property type="component" value="Unassembled WGS sequence"/>
</dbReference>
<comment type="caution">
    <text evidence="2">The sequence shown here is derived from an EMBL/GenBank/DDBJ whole genome shotgun (WGS) entry which is preliminary data.</text>
</comment>
<dbReference type="EMBL" id="BFAA01004239">
    <property type="protein sequence ID" value="GCB65878.1"/>
    <property type="molecule type" value="Genomic_DNA"/>
</dbReference>
<dbReference type="OrthoDB" id="331948at2759"/>
<evidence type="ECO:0000313" key="2">
    <source>
        <dbReference type="EMBL" id="GCB65878.1"/>
    </source>
</evidence>
<dbReference type="AlphaFoldDB" id="A0A401NYB9"/>